<gene>
    <name evidence="1" type="ORF">ABG768_025807</name>
</gene>
<keyword evidence="2" id="KW-1185">Reference proteome</keyword>
<dbReference type="AlphaFoldDB" id="A0AAW2AI21"/>
<dbReference type="EMBL" id="JAWDJR010000007">
    <property type="protein sequence ID" value="KAK9972503.1"/>
    <property type="molecule type" value="Genomic_DNA"/>
</dbReference>
<proteinExistence type="predicted"/>
<accession>A0AAW2AI21</accession>
<dbReference type="Proteomes" id="UP001479290">
    <property type="component" value="Unassembled WGS sequence"/>
</dbReference>
<sequence>MSDGTLRPCQTTKQQQLAHTPLGIFHCPVTAPSYLKMRGCNSQAIYSQGLATQSYPSTRPSTTAPKPGWYPSLVCYGGLQDNLFRHGITPSAPLTAISHCLS</sequence>
<name>A0AAW2AI21_CULAL</name>
<evidence type="ECO:0000313" key="2">
    <source>
        <dbReference type="Proteomes" id="UP001479290"/>
    </source>
</evidence>
<comment type="caution">
    <text evidence="1">The sequence shown here is derived from an EMBL/GenBank/DDBJ whole genome shotgun (WGS) entry which is preliminary data.</text>
</comment>
<protein>
    <submittedName>
        <fullName evidence="1">Uncharacterized protein</fullName>
    </submittedName>
</protein>
<organism evidence="1 2">
    <name type="scientific">Culter alburnus</name>
    <name type="common">Topmouth culter</name>
    <dbReference type="NCBI Taxonomy" id="194366"/>
    <lineage>
        <taxon>Eukaryota</taxon>
        <taxon>Metazoa</taxon>
        <taxon>Chordata</taxon>
        <taxon>Craniata</taxon>
        <taxon>Vertebrata</taxon>
        <taxon>Euteleostomi</taxon>
        <taxon>Actinopterygii</taxon>
        <taxon>Neopterygii</taxon>
        <taxon>Teleostei</taxon>
        <taxon>Ostariophysi</taxon>
        <taxon>Cypriniformes</taxon>
        <taxon>Xenocyprididae</taxon>
        <taxon>Xenocypridinae</taxon>
        <taxon>Culter</taxon>
    </lineage>
</organism>
<reference evidence="1 2" key="1">
    <citation type="submission" date="2024-05" db="EMBL/GenBank/DDBJ databases">
        <title>A high-quality chromosomal-level genome assembly of Topmouth culter (Culter alburnus).</title>
        <authorList>
            <person name="Zhao H."/>
        </authorList>
    </citation>
    <scope>NUCLEOTIDE SEQUENCE [LARGE SCALE GENOMIC DNA]</scope>
    <source>
        <strain evidence="1">CATC2023</strain>
        <tissue evidence="1">Muscle</tissue>
    </source>
</reference>
<evidence type="ECO:0000313" key="1">
    <source>
        <dbReference type="EMBL" id="KAK9972503.1"/>
    </source>
</evidence>